<dbReference type="AlphaFoldDB" id="A0A1M6N861"/>
<sequence length="293" mass="32373">MSKASILFVINPISGASDKDDLDRVIARFCERNELSFDIMKTTGESDAQNIREAIDQYQPSIVVAGGGDGTVTLVAEQLIGSTRMLAILPLGSANGLASEFEIPEEWDRNLKLLLDPKTITIDAIRINDEHLSLHLCDLGFNADLIKEFEREGQRGKLGYARSFVKKMANRRAGRFRIVTESTSSRHKAEMVVIANASRYGTGAVVNPRCDLSDGLLEVCVFKPLPWYKLLALTWHSFVGELEDSEYFAIYQTSEVTITTQKPETLQVDGEVIDAVTEVHAKVIKGAITIVVP</sequence>
<dbReference type="GO" id="GO:0016301">
    <property type="term" value="F:kinase activity"/>
    <property type="evidence" value="ECO:0007669"/>
    <property type="project" value="UniProtKB-KW"/>
</dbReference>
<dbReference type="InterPro" id="IPR045540">
    <property type="entry name" value="YegS/DAGK_C"/>
</dbReference>
<dbReference type="Pfam" id="PF19279">
    <property type="entry name" value="YegS_C"/>
    <property type="match status" value="1"/>
</dbReference>
<dbReference type="PANTHER" id="PTHR12358">
    <property type="entry name" value="SPHINGOSINE KINASE"/>
    <property type="match status" value="1"/>
</dbReference>
<evidence type="ECO:0000256" key="3">
    <source>
        <dbReference type="ARBA" id="ARBA00022777"/>
    </source>
</evidence>
<dbReference type="Pfam" id="PF00781">
    <property type="entry name" value="DAGK_cat"/>
    <property type="match status" value="1"/>
</dbReference>
<dbReference type="InterPro" id="IPR017438">
    <property type="entry name" value="ATP-NAD_kinase_N"/>
</dbReference>
<keyword evidence="4" id="KW-0067">ATP-binding</keyword>
<keyword evidence="7" id="KW-1185">Reference proteome</keyword>
<evidence type="ECO:0000256" key="4">
    <source>
        <dbReference type="ARBA" id="ARBA00022840"/>
    </source>
</evidence>
<dbReference type="RefSeq" id="WP_073120902.1">
    <property type="nucleotide sequence ID" value="NZ_FRAA01000002.1"/>
</dbReference>
<evidence type="ECO:0000259" key="5">
    <source>
        <dbReference type="PROSITE" id="PS50146"/>
    </source>
</evidence>
<dbReference type="Gene3D" id="2.60.200.40">
    <property type="match status" value="1"/>
</dbReference>
<name>A0A1M6N861_REIAG</name>
<evidence type="ECO:0000313" key="7">
    <source>
        <dbReference type="Proteomes" id="UP000184474"/>
    </source>
</evidence>
<dbReference type="InterPro" id="IPR001206">
    <property type="entry name" value="Diacylglycerol_kinase_cat_dom"/>
</dbReference>
<accession>A0A1M6N861</accession>
<keyword evidence="1" id="KW-0808">Transferase</keyword>
<dbReference type="PROSITE" id="PS50146">
    <property type="entry name" value="DAGK"/>
    <property type="match status" value="1"/>
</dbReference>
<feature type="domain" description="DAGKc" evidence="5">
    <location>
        <begin position="1"/>
        <end position="131"/>
    </location>
</feature>
<dbReference type="InterPro" id="IPR050187">
    <property type="entry name" value="Lipid_Phosphate_FormReg"/>
</dbReference>
<evidence type="ECO:0000256" key="2">
    <source>
        <dbReference type="ARBA" id="ARBA00022741"/>
    </source>
</evidence>
<dbReference type="STRING" id="156994.SAMN04488028_102144"/>
<keyword evidence="3 6" id="KW-0418">Kinase</keyword>
<protein>
    <submittedName>
        <fullName evidence="6">Lipid kinase, YegS/Rv2252/BmrU family</fullName>
    </submittedName>
</protein>
<evidence type="ECO:0000256" key="1">
    <source>
        <dbReference type="ARBA" id="ARBA00022679"/>
    </source>
</evidence>
<organism evidence="6 7">
    <name type="scientific">Reichenbachiella agariperforans</name>
    <dbReference type="NCBI Taxonomy" id="156994"/>
    <lineage>
        <taxon>Bacteria</taxon>
        <taxon>Pseudomonadati</taxon>
        <taxon>Bacteroidota</taxon>
        <taxon>Cytophagia</taxon>
        <taxon>Cytophagales</taxon>
        <taxon>Reichenbachiellaceae</taxon>
        <taxon>Reichenbachiella</taxon>
    </lineage>
</organism>
<dbReference type="Proteomes" id="UP000184474">
    <property type="component" value="Unassembled WGS sequence"/>
</dbReference>
<keyword evidence="2" id="KW-0547">Nucleotide-binding</keyword>
<dbReference type="EMBL" id="FRAA01000002">
    <property type="protein sequence ID" value="SHJ91883.1"/>
    <property type="molecule type" value="Genomic_DNA"/>
</dbReference>
<proteinExistence type="predicted"/>
<dbReference type="SMART" id="SM00046">
    <property type="entry name" value="DAGKc"/>
    <property type="match status" value="1"/>
</dbReference>
<evidence type="ECO:0000313" key="6">
    <source>
        <dbReference type="EMBL" id="SHJ91883.1"/>
    </source>
</evidence>
<gene>
    <name evidence="6" type="ORF">SAMN04488028_102144</name>
</gene>
<dbReference type="InterPro" id="IPR016064">
    <property type="entry name" value="NAD/diacylglycerol_kinase_sf"/>
</dbReference>
<reference evidence="7" key="1">
    <citation type="submission" date="2016-11" db="EMBL/GenBank/DDBJ databases">
        <authorList>
            <person name="Varghese N."/>
            <person name="Submissions S."/>
        </authorList>
    </citation>
    <scope>NUCLEOTIDE SEQUENCE [LARGE SCALE GENOMIC DNA]</scope>
    <source>
        <strain evidence="7">DSM 26134</strain>
    </source>
</reference>
<dbReference type="Gene3D" id="3.40.50.10330">
    <property type="entry name" value="Probable inorganic polyphosphate/atp-NAD kinase, domain 1"/>
    <property type="match status" value="1"/>
</dbReference>
<dbReference type="GO" id="GO:0005886">
    <property type="term" value="C:plasma membrane"/>
    <property type="evidence" value="ECO:0007669"/>
    <property type="project" value="TreeGrafter"/>
</dbReference>
<dbReference type="SUPFAM" id="SSF111331">
    <property type="entry name" value="NAD kinase/diacylglycerol kinase-like"/>
    <property type="match status" value="1"/>
</dbReference>
<dbReference type="PANTHER" id="PTHR12358:SF106">
    <property type="entry name" value="LIPID KINASE YEGS"/>
    <property type="match status" value="1"/>
</dbReference>
<dbReference type="GO" id="GO:0005524">
    <property type="term" value="F:ATP binding"/>
    <property type="evidence" value="ECO:0007669"/>
    <property type="project" value="UniProtKB-KW"/>
</dbReference>